<protein>
    <submittedName>
        <fullName evidence="7">Acetyl-CoA C-acyltransferase</fullName>
        <ecNumber evidence="7">2.3.1.16</ecNumber>
    </submittedName>
</protein>
<reference evidence="8" key="1">
    <citation type="journal article" date="2019" name="Int. J. Syst. Evol. Microbiol.">
        <title>The Global Catalogue of Microorganisms (GCM) 10K type strain sequencing project: providing services to taxonomists for standard genome sequencing and annotation.</title>
        <authorList>
            <consortium name="The Broad Institute Genomics Platform"/>
            <consortium name="The Broad Institute Genome Sequencing Center for Infectious Disease"/>
            <person name="Wu L."/>
            <person name="Ma J."/>
        </authorList>
    </citation>
    <scope>NUCLEOTIDE SEQUENCE [LARGE SCALE GENOMIC DNA]</scope>
    <source>
        <strain evidence="8">CCM 4481</strain>
    </source>
</reference>
<dbReference type="CDD" id="cd00751">
    <property type="entry name" value="thiolase"/>
    <property type="match status" value="1"/>
</dbReference>
<evidence type="ECO:0000256" key="1">
    <source>
        <dbReference type="ARBA" id="ARBA00010982"/>
    </source>
</evidence>
<organism evidence="7 8">
    <name type="scientific">Dyella halodurans</name>
    <dbReference type="NCBI Taxonomy" id="1920171"/>
    <lineage>
        <taxon>Bacteria</taxon>
        <taxon>Pseudomonadati</taxon>
        <taxon>Pseudomonadota</taxon>
        <taxon>Gammaproteobacteria</taxon>
        <taxon>Lysobacterales</taxon>
        <taxon>Rhodanobacteraceae</taxon>
        <taxon>Dyella</taxon>
    </lineage>
</organism>
<dbReference type="PIRSF" id="PIRSF000429">
    <property type="entry name" value="Ac-CoA_Ac_transf"/>
    <property type="match status" value="1"/>
</dbReference>
<dbReference type="InterPro" id="IPR016039">
    <property type="entry name" value="Thiolase-like"/>
</dbReference>
<dbReference type="Pfam" id="PF02803">
    <property type="entry name" value="Thiolase_C"/>
    <property type="match status" value="1"/>
</dbReference>
<proteinExistence type="inferred from homology"/>
<dbReference type="InterPro" id="IPR020610">
    <property type="entry name" value="Thiolase_AS"/>
</dbReference>
<dbReference type="GO" id="GO:0003988">
    <property type="term" value="F:acetyl-CoA C-acyltransferase activity"/>
    <property type="evidence" value="ECO:0007669"/>
    <property type="project" value="UniProtKB-EC"/>
</dbReference>
<keyword evidence="2 4" id="KW-0808">Transferase</keyword>
<evidence type="ECO:0000256" key="3">
    <source>
        <dbReference type="ARBA" id="ARBA00023315"/>
    </source>
</evidence>
<accession>A0ABV9C722</accession>
<name>A0ABV9C722_9GAMM</name>
<comment type="caution">
    <text evidence="7">The sequence shown here is derived from an EMBL/GenBank/DDBJ whole genome shotgun (WGS) entry which is preliminary data.</text>
</comment>
<sequence>MSDVSVVIAGAKRTAIGSFLGQFTGVPTPTLGATAIRAALEQSGVAAADVSEVIMGCVLPANLGQAPARQASLGAGLPVGVGCTTVNKVCGSGMKAIMLGHDLIKAGSAAIVVAGGMESMTNAPHMVNARTGIRYGDGQLVDHMAWDGLTNPYDGKAMGVFGEVCADKYHFTREEQDAFSTTSVERAKAAQQAGAFAGEIAPVTVASRKGEVKVDIDEQPGRSDVSKIPTLKPAFRKENGTITAASSSSISDGAAAVVLLTAENAKARGLQPLARIVAHTTHSQEPEWFTTAPVTAIHKVLEKAGWKVSDVDLFEVNEAFAVVAMAAMRELDIPHDKLNVNGGACALGHPIGASGARLVVTLLNALKTRGLKRGVASLCIGGGEATAIAIECID</sequence>
<evidence type="ECO:0000313" key="8">
    <source>
        <dbReference type="Proteomes" id="UP001595961"/>
    </source>
</evidence>
<feature type="domain" description="Thiolase N-terminal" evidence="5">
    <location>
        <begin position="6"/>
        <end position="262"/>
    </location>
</feature>
<feature type="domain" description="Thiolase C-terminal" evidence="6">
    <location>
        <begin position="270"/>
        <end position="391"/>
    </location>
</feature>
<dbReference type="PROSITE" id="PS00099">
    <property type="entry name" value="THIOLASE_3"/>
    <property type="match status" value="1"/>
</dbReference>
<evidence type="ECO:0000313" key="7">
    <source>
        <dbReference type="EMBL" id="MFC4528214.1"/>
    </source>
</evidence>
<dbReference type="InterPro" id="IPR002155">
    <property type="entry name" value="Thiolase"/>
</dbReference>
<comment type="similarity">
    <text evidence="1 4">Belongs to the thiolase-like superfamily. Thiolase family.</text>
</comment>
<dbReference type="PANTHER" id="PTHR18919:SF164">
    <property type="entry name" value="ACETYL-COA ACETYLTRANSFERASE"/>
    <property type="match status" value="1"/>
</dbReference>
<evidence type="ECO:0000259" key="6">
    <source>
        <dbReference type="Pfam" id="PF02803"/>
    </source>
</evidence>
<evidence type="ECO:0000256" key="2">
    <source>
        <dbReference type="ARBA" id="ARBA00022679"/>
    </source>
</evidence>
<dbReference type="NCBIfam" id="TIGR01930">
    <property type="entry name" value="AcCoA-C-Actrans"/>
    <property type="match status" value="1"/>
</dbReference>
<dbReference type="InterPro" id="IPR020616">
    <property type="entry name" value="Thiolase_N"/>
</dbReference>
<evidence type="ECO:0000256" key="4">
    <source>
        <dbReference type="RuleBase" id="RU003557"/>
    </source>
</evidence>
<dbReference type="EC" id="2.3.1.16" evidence="7"/>
<dbReference type="Proteomes" id="UP001595961">
    <property type="component" value="Unassembled WGS sequence"/>
</dbReference>
<dbReference type="SUPFAM" id="SSF53901">
    <property type="entry name" value="Thiolase-like"/>
    <property type="match status" value="2"/>
</dbReference>
<dbReference type="PROSITE" id="PS00098">
    <property type="entry name" value="THIOLASE_1"/>
    <property type="match status" value="1"/>
</dbReference>
<dbReference type="InterPro" id="IPR020617">
    <property type="entry name" value="Thiolase_C"/>
</dbReference>
<gene>
    <name evidence="7" type="ORF">ACFO5W_16340</name>
</gene>
<dbReference type="RefSeq" id="WP_266148458.1">
    <property type="nucleotide sequence ID" value="NZ_CP064028.1"/>
</dbReference>
<evidence type="ECO:0000259" key="5">
    <source>
        <dbReference type="Pfam" id="PF00108"/>
    </source>
</evidence>
<dbReference type="Pfam" id="PF00108">
    <property type="entry name" value="Thiolase_N"/>
    <property type="match status" value="1"/>
</dbReference>
<keyword evidence="8" id="KW-1185">Reference proteome</keyword>
<dbReference type="EMBL" id="JBHSGA010000018">
    <property type="protein sequence ID" value="MFC4528214.1"/>
    <property type="molecule type" value="Genomic_DNA"/>
</dbReference>
<keyword evidence="3 4" id="KW-0012">Acyltransferase</keyword>
<dbReference type="InterPro" id="IPR020615">
    <property type="entry name" value="Thiolase_acyl_enz_int_AS"/>
</dbReference>
<dbReference type="PANTHER" id="PTHR18919">
    <property type="entry name" value="ACETYL-COA C-ACYLTRANSFERASE"/>
    <property type="match status" value="1"/>
</dbReference>
<dbReference type="Gene3D" id="3.40.47.10">
    <property type="match status" value="2"/>
</dbReference>